<name>A0A168QQM6_ABSGL</name>
<organism evidence="1">
    <name type="scientific">Absidia glauca</name>
    <name type="common">Pin mould</name>
    <dbReference type="NCBI Taxonomy" id="4829"/>
    <lineage>
        <taxon>Eukaryota</taxon>
        <taxon>Fungi</taxon>
        <taxon>Fungi incertae sedis</taxon>
        <taxon>Mucoromycota</taxon>
        <taxon>Mucoromycotina</taxon>
        <taxon>Mucoromycetes</taxon>
        <taxon>Mucorales</taxon>
        <taxon>Cunninghamellaceae</taxon>
        <taxon>Absidia</taxon>
    </lineage>
</organism>
<dbReference type="AlphaFoldDB" id="A0A168QQM6"/>
<reference evidence="1" key="1">
    <citation type="submission" date="2016-04" db="EMBL/GenBank/DDBJ databases">
        <authorList>
            <person name="Evans L.H."/>
            <person name="Alamgir A."/>
            <person name="Owens N."/>
            <person name="Weber N.D."/>
            <person name="Virtaneva K."/>
            <person name="Barbian K."/>
            <person name="Babar A."/>
            <person name="Rosenke K."/>
        </authorList>
    </citation>
    <scope>NUCLEOTIDE SEQUENCE [LARGE SCALE GENOMIC DNA]</scope>
    <source>
        <strain evidence="1">CBS 101.48</strain>
    </source>
</reference>
<dbReference type="InParanoid" id="A0A168QQM6"/>
<sequence>MNFFPSPPSSPTPSTFDKVMCGECDKPLASDWFCSDCHKRCEHCNRFLTDEPCSRCWAYDAHQHSYVRKPLRFQPPAFYSYYNPECHQHYYQQQQAHHALASLQRL</sequence>
<evidence type="ECO:0000313" key="1">
    <source>
        <dbReference type="EMBL" id="SAM05327.1"/>
    </source>
</evidence>
<dbReference type="OrthoDB" id="2287259at2759"/>
<dbReference type="OMA" id="DCHTKCS"/>
<evidence type="ECO:0000313" key="2">
    <source>
        <dbReference type="Proteomes" id="UP000078561"/>
    </source>
</evidence>
<gene>
    <name evidence="1" type="primary">ABSGL_11202.1 scaffold 12295</name>
</gene>
<dbReference type="EMBL" id="LT554468">
    <property type="protein sequence ID" value="SAM05327.1"/>
    <property type="molecule type" value="Genomic_DNA"/>
</dbReference>
<keyword evidence="2" id="KW-1185">Reference proteome</keyword>
<protein>
    <submittedName>
        <fullName evidence="1">Uncharacterized protein</fullName>
    </submittedName>
</protein>
<dbReference type="Proteomes" id="UP000078561">
    <property type="component" value="Unassembled WGS sequence"/>
</dbReference>
<proteinExistence type="predicted"/>
<accession>A0A168QQM6</accession>